<comment type="similarity">
    <text evidence="1">Belongs to the peptidase A1 family.</text>
</comment>
<keyword evidence="2" id="KW-0732">Signal</keyword>
<evidence type="ECO:0000313" key="4">
    <source>
        <dbReference type="EMBL" id="KAF1915582.1"/>
    </source>
</evidence>
<feature type="domain" description="Peptidase A1" evidence="3">
    <location>
        <begin position="71"/>
        <end position="407"/>
    </location>
</feature>
<dbReference type="Pfam" id="PF00026">
    <property type="entry name" value="Asp"/>
    <property type="match status" value="1"/>
</dbReference>
<dbReference type="Gene3D" id="2.40.70.10">
    <property type="entry name" value="Acid Proteases"/>
    <property type="match status" value="2"/>
</dbReference>
<keyword evidence="5" id="KW-1185">Reference proteome</keyword>
<evidence type="ECO:0000313" key="5">
    <source>
        <dbReference type="Proteomes" id="UP000800096"/>
    </source>
</evidence>
<dbReference type="InterPro" id="IPR033121">
    <property type="entry name" value="PEPTIDASE_A1"/>
</dbReference>
<proteinExistence type="inferred from homology"/>
<gene>
    <name evidence="4" type="ORF">BDU57DRAFT_596061</name>
</gene>
<dbReference type="GO" id="GO:0006508">
    <property type="term" value="P:proteolysis"/>
    <property type="evidence" value="ECO:0007669"/>
    <property type="project" value="InterPro"/>
</dbReference>
<dbReference type="InterPro" id="IPR021109">
    <property type="entry name" value="Peptidase_aspartic_dom_sf"/>
</dbReference>
<dbReference type="CDD" id="cd05471">
    <property type="entry name" value="pepsin_like"/>
    <property type="match status" value="1"/>
</dbReference>
<evidence type="ECO:0000256" key="2">
    <source>
        <dbReference type="SAM" id="SignalP"/>
    </source>
</evidence>
<sequence>MLILGLIVLFFTFSLYAPCIVAVTNSSITVPVNDNVLELNYSSYTKRERRWIPTPAPIVQSLFSVQDNSPYLAHVIVGGQLLYLAVQTSSATTWVASSQFTCLDSDNYPLKKPECKLGNLFNPTISQTFSQTSQVSTQHYLDGQFVHGIFVQEQLAFGGLTMDSKILLAENGHWEGDGISSGVLGLALKDQLGQKGIFHQVHLKNPDIQLAMVSLALYRFSPEVQPLGGEAGVLGIGGIPPDISTDDYWDTTPILDPLPGHAPRVRVKGFALRRLGQTHSVTGFRNRDAIMEIDYTSSKILLPADIVYSFSRLFEPAAQFDERKKVYFVKCSADAPSLGIRFSHYLYYVSGEDLLSPAPEYKKKEDEEKMCVLQVQPASGDTLVLGIPWLRSVVIAFDYSNTVLIRSKNGALRVAGRVETI</sequence>
<dbReference type="PANTHER" id="PTHR47966">
    <property type="entry name" value="BETA-SITE APP-CLEAVING ENZYME, ISOFORM A-RELATED"/>
    <property type="match status" value="1"/>
</dbReference>
<reference evidence="4" key="1">
    <citation type="journal article" date="2020" name="Stud. Mycol.">
        <title>101 Dothideomycetes genomes: a test case for predicting lifestyles and emergence of pathogens.</title>
        <authorList>
            <person name="Haridas S."/>
            <person name="Albert R."/>
            <person name="Binder M."/>
            <person name="Bloem J."/>
            <person name="Labutti K."/>
            <person name="Salamov A."/>
            <person name="Andreopoulos B."/>
            <person name="Baker S."/>
            <person name="Barry K."/>
            <person name="Bills G."/>
            <person name="Bluhm B."/>
            <person name="Cannon C."/>
            <person name="Castanera R."/>
            <person name="Culley D."/>
            <person name="Daum C."/>
            <person name="Ezra D."/>
            <person name="Gonzalez J."/>
            <person name="Henrissat B."/>
            <person name="Kuo A."/>
            <person name="Liang C."/>
            <person name="Lipzen A."/>
            <person name="Lutzoni F."/>
            <person name="Magnuson J."/>
            <person name="Mondo S."/>
            <person name="Nolan M."/>
            <person name="Ohm R."/>
            <person name="Pangilinan J."/>
            <person name="Park H.-J."/>
            <person name="Ramirez L."/>
            <person name="Alfaro M."/>
            <person name="Sun H."/>
            <person name="Tritt A."/>
            <person name="Yoshinaga Y."/>
            <person name="Zwiers L.-H."/>
            <person name="Turgeon B."/>
            <person name="Goodwin S."/>
            <person name="Spatafora J."/>
            <person name="Crous P."/>
            <person name="Grigoriev I."/>
        </authorList>
    </citation>
    <scope>NUCLEOTIDE SEQUENCE</scope>
    <source>
        <strain evidence="4">HMLAC05119</strain>
    </source>
</reference>
<protein>
    <submittedName>
        <fullName evidence="4">Aspartic peptidase domain-containing protein</fullName>
    </submittedName>
</protein>
<organism evidence="4 5">
    <name type="scientific">Ampelomyces quisqualis</name>
    <name type="common">Powdery mildew agent</name>
    <dbReference type="NCBI Taxonomy" id="50730"/>
    <lineage>
        <taxon>Eukaryota</taxon>
        <taxon>Fungi</taxon>
        <taxon>Dikarya</taxon>
        <taxon>Ascomycota</taxon>
        <taxon>Pezizomycotina</taxon>
        <taxon>Dothideomycetes</taxon>
        <taxon>Pleosporomycetidae</taxon>
        <taxon>Pleosporales</taxon>
        <taxon>Pleosporineae</taxon>
        <taxon>Phaeosphaeriaceae</taxon>
        <taxon>Ampelomyces</taxon>
    </lineage>
</organism>
<dbReference type="GO" id="GO:0004190">
    <property type="term" value="F:aspartic-type endopeptidase activity"/>
    <property type="evidence" value="ECO:0007669"/>
    <property type="project" value="InterPro"/>
</dbReference>
<name>A0A6A5QJM0_AMPQU</name>
<dbReference type="InterPro" id="IPR001461">
    <property type="entry name" value="Aspartic_peptidase_A1"/>
</dbReference>
<dbReference type="AlphaFoldDB" id="A0A6A5QJM0"/>
<feature type="chain" id="PRO_5025425996" evidence="2">
    <location>
        <begin position="23"/>
        <end position="421"/>
    </location>
</feature>
<dbReference type="EMBL" id="ML979136">
    <property type="protein sequence ID" value="KAF1915582.1"/>
    <property type="molecule type" value="Genomic_DNA"/>
</dbReference>
<dbReference type="OrthoDB" id="15189at2759"/>
<evidence type="ECO:0000259" key="3">
    <source>
        <dbReference type="PROSITE" id="PS51767"/>
    </source>
</evidence>
<dbReference type="PROSITE" id="PS51767">
    <property type="entry name" value="PEPTIDASE_A1"/>
    <property type="match status" value="1"/>
</dbReference>
<dbReference type="GO" id="GO:0000324">
    <property type="term" value="C:fungal-type vacuole"/>
    <property type="evidence" value="ECO:0007669"/>
    <property type="project" value="TreeGrafter"/>
</dbReference>
<dbReference type="InterPro" id="IPR034164">
    <property type="entry name" value="Pepsin-like_dom"/>
</dbReference>
<dbReference type="PANTHER" id="PTHR47966:SF47">
    <property type="entry name" value="ENDOPEPTIDASE, PUTATIVE (AFU_ORTHOLOGUE AFUA_3G01220)-RELATED"/>
    <property type="match status" value="1"/>
</dbReference>
<evidence type="ECO:0000256" key="1">
    <source>
        <dbReference type="ARBA" id="ARBA00007447"/>
    </source>
</evidence>
<dbReference type="Proteomes" id="UP000800096">
    <property type="component" value="Unassembled WGS sequence"/>
</dbReference>
<dbReference type="SUPFAM" id="SSF50630">
    <property type="entry name" value="Acid proteases"/>
    <property type="match status" value="1"/>
</dbReference>
<accession>A0A6A5QJM0</accession>
<feature type="signal peptide" evidence="2">
    <location>
        <begin position="1"/>
        <end position="22"/>
    </location>
</feature>